<comment type="caution">
    <text evidence="2">The sequence shown here is derived from an EMBL/GenBank/DDBJ whole genome shotgun (WGS) entry which is preliminary data.</text>
</comment>
<name>A0A813ETL6_POLGL</name>
<protein>
    <submittedName>
        <fullName evidence="2">Uncharacterized protein</fullName>
    </submittedName>
</protein>
<accession>A0A813ETL6</accession>
<feature type="non-terminal residue" evidence="2">
    <location>
        <position position="1"/>
    </location>
</feature>
<reference evidence="2" key="1">
    <citation type="submission" date="2021-02" db="EMBL/GenBank/DDBJ databases">
        <authorList>
            <person name="Dougan E. K."/>
            <person name="Rhodes N."/>
            <person name="Thang M."/>
            <person name="Chan C."/>
        </authorList>
    </citation>
    <scope>NUCLEOTIDE SEQUENCE</scope>
</reference>
<evidence type="ECO:0000256" key="1">
    <source>
        <dbReference type="SAM" id="Coils"/>
    </source>
</evidence>
<gene>
    <name evidence="2" type="ORF">PGLA1383_LOCUS21880</name>
</gene>
<organism evidence="2 3">
    <name type="scientific">Polarella glacialis</name>
    <name type="common">Dinoflagellate</name>
    <dbReference type="NCBI Taxonomy" id="89957"/>
    <lineage>
        <taxon>Eukaryota</taxon>
        <taxon>Sar</taxon>
        <taxon>Alveolata</taxon>
        <taxon>Dinophyceae</taxon>
        <taxon>Suessiales</taxon>
        <taxon>Suessiaceae</taxon>
        <taxon>Polarella</taxon>
    </lineage>
</organism>
<sequence>MREPHGRFAELLLAHEGELVRLQKENAKLLAENRLMRKSLKLNEDEALDPRPLSSIHSDGVIDDGNDGVLFDVRIQPLGSTSQSGSLSGGSAANG</sequence>
<keyword evidence="1" id="KW-0175">Coiled coil</keyword>
<feature type="non-terminal residue" evidence="2">
    <location>
        <position position="95"/>
    </location>
</feature>
<dbReference type="AlphaFoldDB" id="A0A813ETL6"/>
<evidence type="ECO:0000313" key="3">
    <source>
        <dbReference type="Proteomes" id="UP000654075"/>
    </source>
</evidence>
<keyword evidence="3" id="KW-1185">Reference proteome</keyword>
<feature type="coiled-coil region" evidence="1">
    <location>
        <begin position="12"/>
        <end position="39"/>
    </location>
</feature>
<dbReference type="Proteomes" id="UP000654075">
    <property type="component" value="Unassembled WGS sequence"/>
</dbReference>
<evidence type="ECO:0000313" key="2">
    <source>
        <dbReference type="EMBL" id="CAE8603674.1"/>
    </source>
</evidence>
<dbReference type="EMBL" id="CAJNNV010015623">
    <property type="protein sequence ID" value="CAE8603674.1"/>
    <property type="molecule type" value="Genomic_DNA"/>
</dbReference>
<proteinExistence type="predicted"/>